<proteinExistence type="predicted"/>
<dbReference type="AlphaFoldDB" id="A0A2G0E7B4"/>
<gene>
    <name evidence="1" type="ORF">CQR37_14830</name>
</gene>
<name>A0A2G0E7B4_ENTFC</name>
<accession>A0A2G0E7B4</accession>
<reference evidence="1 2" key="1">
    <citation type="submission" date="2017-10" db="EMBL/GenBank/DDBJ databases">
        <title>Draft genomes of the Enterococcus faecium isolated from human feces before and after Helicobacter pylori eradication therapy.</title>
        <authorList>
            <person name="Prianichniikov N.A."/>
            <person name="Glushchenko O.E."/>
            <person name="Malakhova M.V."/>
        </authorList>
    </citation>
    <scope>NUCLEOTIDE SEQUENCE [LARGE SCALE GENOMIC DNA]</scope>
    <source>
        <strain evidence="1 2">Hp_5-7</strain>
    </source>
</reference>
<organism evidence="1 2">
    <name type="scientific">Enterococcus faecium</name>
    <name type="common">Streptococcus faecium</name>
    <dbReference type="NCBI Taxonomy" id="1352"/>
    <lineage>
        <taxon>Bacteria</taxon>
        <taxon>Bacillati</taxon>
        <taxon>Bacillota</taxon>
        <taxon>Bacilli</taxon>
        <taxon>Lactobacillales</taxon>
        <taxon>Enterococcaceae</taxon>
        <taxon>Enterococcus</taxon>
    </lineage>
</organism>
<comment type="caution">
    <text evidence="1">The sequence shown here is derived from an EMBL/GenBank/DDBJ whole genome shotgun (WGS) entry which is preliminary data.</text>
</comment>
<dbReference type="GO" id="GO:0016740">
    <property type="term" value="F:transferase activity"/>
    <property type="evidence" value="ECO:0007669"/>
    <property type="project" value="UniProtKB-KW"/>
</dbReference>
<sequence length="43" mass="4688">MRVLFIFCVCGVGSTGRISTDLYCVFQENGHQCCIAYGRGDAP</sequence>
<evidence type="ECO:0000313" key="1">
    <source>
        <dbReference type="EMBL" id="PHL20373.1"/>
    </source>
</evidence>
<dbReference type="EMBL" id="PCGC01000136">
    <property type="protein sequence ID" value="PHL20373.1"/>
    <property type="molecule type" value="Genomic_DNA"/>
</dbReference>
<dbReference type="Proteomes" id="UP000224303">
    <property type="component" value="Unassembled WGS sequence"/>
</dbReference>
<protein>
    <submittedName>
        <fullName evidence="1">Glycosyl transferase</fullName>
    </submittedName>
</protein>
<evidence type="ECO:0000313" key="2">
    <source>
        <dbReference type="Proteomes" id="UP000224303"/>
    </source>
</evidence>
<keyword evidence="1" id="KW-0808">Transferase</keyword>
<feature type="non-terminal residue" evidence="1">
    <location>
        <position position="43"/>
    </location>
</feature>